<dbReference type="EMBL" id="JAQSDF010000032">
    <property type="protein sequence ID" value="MDI1231533.1"/>
    <property type="molecule type" value="Genomic_DNA"/>
</dbReference>
<gene>
    <name evidence="1" type="ORF">PSU93_10315</name>
</gene>
<accession>A0AA43TM06</accession>
<evidence type="ECO:0000313" key="2">
    <source>
        <dbReference type="Proteomes" id="UP001160519"/>
    </source>
</evidence>
<sequence length="43" mass="4611">MKTGLRDEHATELLNSSLKEADTIVVQGKKLISDGASVQVKSL</sequence>
<dbReference type="AlphaFoldDB" id="A0AA43TM06"/>
<organism evidence="1 2">
    <name type="scientific">Candidatus Methylobacter titanis</name>
    <dbReference type="NCBI Taxonomy" id="3053457"/>
    <lineage>
        <taxon>Bacteria</taxon>
        <taxon>Pseudomonadati</taxon>
        <taxon>Pseudomonadota</taxon>
        <taxon>Gammaproteobacteria</taxon>
        <taxon>Methylococcales</taxon>
        <taxon>Methylococcaceae</taxon>
        <taxon>Methylobacter</taxon>
    </lineage>
</organism>
<reference evidence="1" key="1">
    <citation type="submission" date="2023-01" db="EMBL/GenBank/DDBJ databases">
        <title>Biogeochemical cycle of methane in antarctic sediments.</title>
        <authorList>
            <person name="Roldan D.M."/>
            <person name="Menes R.J."/>
        </authorList>
    </citation>
    <scope>NUCLEOTIDE SEQUENCE [LARGE SCALE GENOMIC DNA]</scope>
    <source>
        <strain evidence="1">K-2018 MAG008</strain>
    </source>
</reference>
<dbReference type="PROSITE" id="PS00430">
    <property type="entry name" value="TONB_DEPENDENT_REC_1"/>
    <property type="match status" value="1"/>
</dbReference>
<dbReference type="InterPro" id="IPR010916">
    <property type="entry name" value="TonB_box_CS"/>
</dbReference>
<keyword evidence="2" id="KW-1185">Reference proteome</keyword>
<name>A0AA43TM06_9GAMM</name>
<proteinExistence type="predicted"/>
<protein>
    <submittedName>
        <fullName evidence="1">Uncharacterized protein</fullName>
    </submittedName>
</protein>
<dbReference type="Proteomes" id="UP001160519">
    <property type="component" value="Unassembled WGS sequence"/>
</dbReference>
<comment type="caution">
    <text evidence="1">The sequence shown here is derived from an EMBL/GenBank/DDBJ whole genome shotgun (WGS) entry which is preliminary data.</text>
</comment>
<evidence type="ECO:0000313" key="1">
    <source>
        <dbReference type="EMBL" id="MDI1231533.1"/>
    </source>
</evidence>